<comment type="caution">
    <text evidence="1">The sequence shown here is derived from an EMBL/GenBank/DDBJ whole genome shotgun (WGS) entry which is preliminary data.</text>
</comment>
<name>A0A564WC85_9PROT</name>
<organism evidence="1 2">
    <name type="scientific">Candidatus Defluviicoccus seviourii</name>
    <dbReference type="NCBI Taxonomy" id="2565273"/>
    <lineage>
        <taxon>Bacteria</taxon>
        <taxon>Pseudomonadati</taxon>
        <taxon>Pseudomonadota</taxon>
        <taxon>Alphaproteobacteria</taxon>
        <taxon>Rhodospirillales</taxon>
        <taxon>Rhodospirillaceae</taxon>
        <taxon>Defluviicoccus</taxon>
    </lineage>
</organism>
<dbReference type="AlphaFoldDB" id="A0A564WC85"/>
<keyword evidence="2" id="KW-1185">Reference proteome</keyword>
<protein>
    <submittedName>
        <fullName evidence="1">Uncharacterized protein</fullName>
    </submittedName>
</protein>
<gene>
    <name evidence="1" type="ORF">DF3PA_170002</name>
</gene>
<proteinExistence type="predicted"/>
<dbReference type="EMBL" id="UXAT02000009">
    <property type="protein sequence ID" value="VUX45901.1"/>
    <property type="molecule type" value="Genomic_DNA"/>
</dbReference>
<reference evidence="1" key="1">
    <citation type="submission" date="2018-11" db="EMBL/GenBank/DDBJ databases">
        <authorList>
            <person name="Onetto C."/>
        </authorList>
    </citation>
    <scope>NUCLEOTIDE SEQUENCE [LARGE SCALE GENOMIC DNA]</scope>
</reference>
<accession>A0A564WC85</accession>
<dbReference type="Proteomes" id="UP000326641">
    <property type="component" value="Unassembled WGS sequence"/>
</dbReference>
<sequence length="105" mass="11753">MTRVVSGLIPTDHFGWDICQWGETMAAQTIETDHSSAVPPEQSVARMPACSSCRDWRRRDSRWGRCVSLRTAALVDGDGGLMTRTIFACRLWRPNAPSTADRTTR</sequence>
<evidence type="ECO:0000313" key="1">
    <source>
        <dbReference type="EMBL" id="VUX45901.1"/>
    </source>
</evidence>
<evidence type="ECO:0000313" key="2">
    <source>
        <dbReference type="Proteomes" id="UP000326641"/>
    </source>
</evidence>